<dbReference type="GO" id="GO:0006457">
    <property type="term" value="P:protein folding"/>
    <property type="evidence" value="ECO:0007669"/>
    <property type="project" value="TreeGrafter"/>
</dbReference>
<evidence type="ECO:0000256" key="2">
    <source>
        <dbReference type="ARBA" id="ARBA00023110"/>
    </source>
</evidence>
<evidence type="ECO:0000259" key="5">
    <source>
        <dbReference type="PROSITE" id="PS50072"/>
    </source>
</evidence>
<dbReference type="FunFam" id="2.40.100.10:FF:000013">
    <property type="entry name" value="Peptidyl-prolyl cis-trans isomerase"/>
    <property type="match status" value="1"/>
</dbReference>
<dbReference type="SUPFAM" id="SSF50891">
    <property type="entry name" value="Cyclophilin-like"/>
    <property type="match status" value="1"/>
</dbReference>
<evidence type="ECO:0000256" key="1">
    <source>
        <dbReference type="ARBA" id="ARBA00000971"/>
    </source>
</evidence>
<comment type="similarity">
    <text evidence="4">Belongs to the cyclophilin-type PPIase family.</text>
</comment>
<dbReference type="InterPro" id="IPR029000">
    <property type="entry name" value="Cyclophilin-like_dom_sf"/>
</dbReference>
<dbReference type="AlphaFoldDB" id="A0A1Z5JER6"/>
<comment type="catalytic activity">
    <reaction evidence="1 4">
        <text>[protein]-peptidylproline (omega=180) = [protein]-peptidylproline (omega=0)</text>
        <dbReference type="Rhea" id="RHEA:16237"/>
        <dbReference type="Rhea" id="RHEA-COMP:10747"/>
        <dbReference type="Rhea" id="RHEA-COMP:10748"/>
        <dbReference type="ChEBI" id="CHEBI:83833"/>
        <dbReference type="ChEBI" id="CHEBI:83834"/>
        <dbReference type="EC" id="5.2.1.8"/>
    </reaction>
</comment>
<gene>
    <name evidence="6" type="ORF">FisN_1Hh305</name>
</gene>
<dbReference type="OrthoDB" id="193499at2759"/>
<feature type="chain" id="PRO_5011821156" description="Peptidyl-prolyl cis-trans isomerase" evidence="4">
    <location>
        <begin position="22"/>
        <end position="216"/>
    </location>
</feature>
<sequence length="216" mass="22948">MFVSTVNAVFTLLACASMGMAFTPKPMLQRTHVSTTSLEIGGLFQSFFGKTDAEITDTVFFDVSIGGQPAGRIEMGLYGNVVPKTTENFKQLCSGKPGFGYEGSIFHRIIPGFMCQGDFTNFNGTGGKSIYGKTFADENFDIAHGGPGTLSMANAGPNTNGSQFFITTGATPWLNGKHTVFGKVTKGMEIVRKIEAKGSELGRPSAEVKITKSGAL</sequence>
<comment type="function">
    <text evidence="4">PPIases accelerate the folding of proteins. It catalyzes the cis-trans isomerization of proline imidic peptide bonds in oligopeptides.</text>
</comment>
<dbReference type="PANTHER" id="PTHR11071:SF561">
    <property type="entry name" value="PEPTIDYL-PROLYL CIS-TRANS ISOMERASE D-RELATED"/>
    <property type="match status" value="1"/>
</dbReference>
<evidence type="ECO:0000256" key="4">
    <source>
        <dbReference type="RuleBase" id="RU363019"/>
    </source>
</evidence>
<proteinExistence type="inferred from homology"/>
<dbReference type="Proteomes" id="UP000198406">
    <property type="component" value="Unassembled WGS sequence"/>
</dbReference>
<dbReference type="PRINTS" id="PR00153">
    <property type="entry name" value="CSAPPISMRASE"/>
</dbReference>
<dbReference type="Gene3D" id="2.40.100.10">
    <property type="entry name" value="Cyclophilin-like"/>
    <property type="match status" value="1"/>
</dbReference>
<dbReference type="EC" id="5.2.1.8" evidence="4"/>
<dbReference type="InterPro" id="IPR002130">
    <property type="entry name" value="Cyclophilin-type_PPIase_dom"/>
</dbReference>
<dbReference type="GO" id="GO:0016018">
    <property type="term" value="F:cyclosporin A binding"/>
    <property type="evidence" value="ECO:0007669"/>
    <property type="project" value="TreeGrafter"/>
</dbReference>
<dbReference type="EMBL" id="BDSP01000050">
    <property type="protein sequence ID" value="GAX12372.1"/>
    <property type="molecule type" value="Genomic_DNA"/>
</dbReference>
<keyword evidence="2 4" id="KW-0697">Rotamase</keyword>
<reference evidence="6 7" key="1">
    <citation type="journal article" date="2015" name="Plant Cell">
        <title>Oil accumulation by the oleaginous diatom Fistulifera solaris as revealed by the genome and transcriptome.</title>
        <authorList>
            <person name="Tanaka T."/>
            <person name="Maeda Y."/>
            <person name="Veluchamy A."/>
            <person name="Tanaka M."/>
            <person name="Abida H."/>
            <person name="Marechal E."/>
            <person name="Bowler C."/>
            <person name="Muto M."/>
            <person name="Sunaga Y."/>
            <person name="Tanaka M."/>
            <person name="Yoshino T."/>
            <person name="Taniguchi T."/>
            <person name="Fukuda Y."/>
            <person name="Nemoto M."/>
            <person name="Matsumoto M."/>
            <person name="Wong P.S."/>
            <person name="Aburatani S."/>
            <person name="Fujibuchi W."/>
        </authorList>
    </citation>
    <scope>NUCLEOTIDE SEQUENCE [LARGE SCALE GENOMIC DNA]</scope>
    <source>
        <strain evidence="6 7">JPCC DA0580</strain>
    </source>
</reference>
<dbReference type="PROSITE" id="PS50072">
    <property type="entry name" value="CSA_PPIASE_2"/>
    <property type="match status" value="1"/>
</dbReference>
<keyword evidence="7" id="KW-1185">Reference proteome</keyword>
<comment type="caution">
    <text evidence="6">The sequence shown here is derived from an EMBL/GenBank/DDBJ whole genome shotgun (WGS) entry which is preliminary data.</text>
</comment>
<dbReference type="GO" id="GO:0005737">
    <property type="term" value="C:cytoplasm"/>
    <property type="evidence" value="ECO:0007669"/>
    <property type="project" value="TreeGrafter"/>
</dbReference>
<evidence type="ECO:0000313" key="7">
    <source>
        <dbReference type="Proteomes" id="UP000198406"/>
    </source>
</evidence>
<feature type="signal peptide" evidence="4">
    <location>
        <begin position="1"/>
        <end position="21"/>
    </location>
</feature>
<dbReference type="Pfam" id="PF00160">
    <property type="entry name" value="Pro_isomerase"/>
    <property type="match status" value="1"/>
</dbReference>
<feature type="domain" description="PPIase cyclophilin-type" evidence="5">
    <location>
        <begin position="60"/>
        <end position="215"/>
    </location>
</feature>
<organism evidence="6 7">
    <name type="scientific">Fistulifera solaris</name>
    <name type="common">Oleaginous diatom</name>
    <dbReference type="NCBI Taxonomy" id="1519565"/>
    <lineage>
        <taxon>Eukaryota</taxon>
        <taxon>Sar</taxon>
        <taxon>Stramenopiles</taxon>
        <taxon>Ochrophyta</taxon>
        <taxon>Bacillariophyta</taxon>
        <taxon>Bacillariophyceae</taxon>
        <taxon>Bacillariophycidae</taxon>
        <taxon>Naviculales</taxon>
        <taxon>Naviculaceae</taxon>
        <taxon>Fistulifera</taxon>
    </lineage>
</organism>
<accession>A0A1Z5JER6</accession>
<keyword evidence="3 4" id="KW-0413">Isomerase</keyword>
<evidence type="ECO:0000256" key="3">
    <source>
        <dbReference type="ARBA" id="ARBA00023235"/>
    </source>
</evidence>
<protein>
    <recommendedName>
        <fullName evidence="4">Peptidyl-prolyl cis-trans isomerase</fullName>
        <shortName evidence="4">PPIase</shortName>
        <ecNumber evidence="4">5.2.1.8</ecNumber>
    </recommendedName>
</protein>
<evidence type="ECO:0000313" key="6">
    <source>
        <dbReference type="EMBL" id="GAX12372.1"/>
    </source>
</evidence>
<dbReference type="GO" id="GO:0003755">
    <property type="term" value="F:peptidyl-prolyl cis-trans isomerase activity"/>
    <property type="evidence" value="ECO:0007669"/>
    <property type="project" value="UniProtKB-UniRule"/>
</dbReference>
<keyword evidence="4" id="KW-0732">Signal</keyword>
<dbReference type="PANTHER" id="PTHR11071">
    <property type="entry name" value="PEPTIDYL-PROLYL CIS-TRANS ISOMERASE"/>
    <property type="match status" value="1"/>
</dbReference>
<name>A0A1Z5JER6_FISSO</name>
<dbReference type="InParanoid" id="A0A1Z5JER6"/>